<gene>
    <name evidence="2" type="ORF">FF011L_23030</name>
</gene>
<dbReference type="KEGG" id="rml:FF011L_23030"/>
<keyword evidence="3" id="KW-1185">Reference proteome</keyword>
<feature type="compositionally biased region" description="Polar residues" evidence="1">
    <location>
        <begin position="61"/>
        <end position="78"/>
    </location>
</feature>
<dbReference type="Proteomes" id="UP000320672">
    <property type="component" value="Chromosome"/>
</dbReference>
<sequence>MRRSRQDPGSCSNMNSPVFSGILVSRACDGRHFARRRIVYARLLPRPFVITPDRPKRPLRTASSNRLGSAYTESTQSMRSLPTAGVTVGTDNLLCRWA</sequence>
<reference evidence="2 3" key="1">
    <citation type="submission" date="2019-02" db="EMBL/GenBank/DDBJ databases">
        <title>Deep-cultivation of Planctomycetes and their phenomic and genomic characterization uncovers novel biology.</title>
        <authorList>
            <person name="Wiegand S."/>
            <person name="Jogler M."/>
            <person name="Boedeker C."/>
            <person name="Pinto D."/>
            <person name="Vollmers J."/>
            <person name="Rivas-Marin E."/>
            <person name="Kohn T."/>
            <person name="Peeters S.H."/>
            <person name="Heuer A."/>
            <person name="Rast P."/>
            <person name="Oberbeckmann S."/>
            <person name="Bunk B."/>
            <person name="Jeske O."/>
            <person name="Meyerdierks A."/>
            <person name="Storesund J.E."/>
            <person name="Kallscheuer N."/>
            <person name="Luecker S."/>
            <person name="Lage O.M."/>
            <person name="Pohl T."/>
            <person name="Merkel B.J."/>
            <person name="Hornburger P."/>
            <person name="Mueller R.-W."/>
            <person name="Bruemmer F."/>
            <person name="Labrenz M."/>
            <person name="Spormann A.M."/>
            <person name="Op den Camp H."/>
            <person name="Overmann J."/>
            <person name="Amann R."/>
            <person name="Jetten M.S.M."/>
            <person name="Mascher T."/>
            <person name="Medema M.H."/>
            <person name="Devos D.P."/>
            <person name="Kaster A.-K."/>
            <person name="Ovreas L."/>
            <person name="Rohde M."/>
            <person name="Galperin M.Y."/>
            <person name="Jogler C."/>
        </authorList>
    </citation>
    <scope>NUCLEOTIDE SEQUENCE [LARGE SCALE GENOMIC DNA]</scope>
    <source>
        <strain evidence="2 3">FF011L</strain>
    </source>
</reference>
<accession>A0A517MF72</accession>
<evidence type="ECO:0000313" key="2">
    <source>
        <dbReference type="EMBL" id="QDS93533.1"/>
    </source>
</evidence>
<dbReference type="EMBL" id="CP036262">
    <property type="protein sequence ID" value="QDS93533.1"/>
    <property type="molecule type" value="Genomic_DNA"/>
</dbReference>
<evidence type="ECO:0000256" key="1">
    <source>
        <dbReference type="SAM" id="MobiDB-lite"/>
    </source>
</evidence>
<proteinExistence type="predicted"/>
<feature type="region of interest" description="Disordered" evidence="1">
    <location>
        <begin position="52"/>
        <end position="78"/>
    </location>
</feature>
<name>A0A517MF72_9BACT</name>
<protein>
    <submittedName>
        <fullName evidence="2">Uncharacterized protein</fullName>
    </submittedName>
</protein>
<dbReference type="AlphaFoldDB" id="A0A517MF72"/>
<organism evidence="2 3">
    <name type="scientific">Roseimaritima multifibrata</name>
    <dbReference type="NCBI Taxonomy" id="1930274"/>
    <lineage>
        <taxon>Bacteria</taxon>
        <taxon>Pseudomonadati</taxon>
        <taxon>Planctomycetota</taxon>
        <taxon>Planctomycetia</taxon>
        <taxon>Pirellulales</taxon>
        <taxon>Pirellulaceae</taxon>
        <taxon>Roseimaritima</taxon>
    </lineage>
</organism>
<evidence type="ECO:0000313" key="3">
    <source>
        <dbReference type="Proteomes" id="UP000320672"/>
    </source>
</evidence>